<evidence type="ECO:0000313" key="3">
    <source>
        <dbReference type="Proteomes" id="UP000001979"/>
    </source>
</evidence>
<dbReference type="AlphaFoldDB" id="Q12VG8"/>
<name>Q12VG8_METBU</name>
<dbReference type="InterPro" id="IPR011991">
    <property type="entry name" value="ArsR-like_HTH"/>
</dbReference>
<dbReference type="CDD" id="cd00090">
    <property type="entry name" value="HTH_ARSR"/>
    <property type="match status" value="1"/>
</dbReference>
<reference evidence="3" key="1">
    <citation type="journal article" date="2009" name="ISME J.">
        <title>The genome sequence of the psychrophilic archaeon, Methanococcoides burtonii: the role of genome evolution in cold adaptation.</title>
        <authorList>
            <person name="Allen M.A."/>
            <person name="Lauro F.M."/>
            <person name="Williams T.J."/>
            <person name="Burg D."/>
            <person name="Siddiqui K.S."/>
            <person name="De Francisci D."/>
            <person name="Chong K.W."/>
            <person name="Pilak O."/>
            <person name="Chew H.H."/>
            <person name="De Maere M.Z."/>
            <person name="Ting L."/>
            <person name="Katrib M."/>
            <person name="Ng C."/>
            <person name="Sowers K.R."/>
            <person name="Galperin M.Y."/>
            <person name="Anderson I.J."/>
            <person name="Ivanova N."/>
            <person name="Dalin E."/>
            <person name="Martinez M."/>
            <person name="Lapidus A."/>
            <person name="Hauser L."/>
            <person name="Land M."/>
            <person name="Thomas T."/>
            <person name="Cavicchioli R."/>
        </authorList>
    </citation>
    <scope>NUCLEOTIDE SEQUENCE [LARGE SCALE GENOMIC DNA]</scope>
    <source>
        <strain evidence="3">DSM 6242 / NBRC 107633 / OCM 468 / ACE-M</strain>
    </source>
</reference>
<dbReference type="HOGENOM" id="CLU_085608_0_0_2"/>
<dbReference type="Pfam" id="PF12840">
    <property type="entry name" value="HTH_20"/>
    <property type="match status" value="1"/>
</dbReference>
<dbReference type="OrthoDB" id="114909at2157"/>
<accession>Q12VG8</accession>
<feature type="domain" description="HTH arsR-type" evidence="1">
    <location>
        <begin position="166"/>
        <end position="248"/>
    </location>
</feature>
<proteinExistence type="predicted"/>
<dbReference type="Proteomes" id="UP000001979">
    <property type="component" value="Chromosome"/>
</dbReference>
<organism evidence="2 3">
    <name type="scientific">Methanococcoides burtonii (strain DSM 6242 / NBRC 107633 / OCM 468 / ACE-M)</name>
    <dbReference type="NCBI Taxonomy" id="259564"/>
    <lineage>
        <taxon>Archaea</taxon>
        <taxon>Methanobacteriati</taxon>
        <taxon>Methanobacteriota</taxon>
        <taxon>Stenosarchaea group</taxon>
        <taxon>Methanomicrobia</taxon>
        <taxon>Methanosarcinales</taxon>
        <taxon>Methanosarcinaceae</taxon>
        <taxon>Methanococcoides</taxon>
    </lineage>
</organism>
<dbReference type="GO" id="GO:0003700">
    <property type="term" value="F:DNA-binding transcription factor activity"/>
    <property type="evidence" value="ECO:0007669"/>
    <property type="project" value="InterPro"/>
</dbReference>
<dbReference type="Gene3D" id="1.10.10.10">
    <property type="entry name" value="Winged helix-like DNA-binding domain superfamily/Winged helix DNA-binding domain"/>
    <property type="match status" value="1"/>
</dbReference>
<dbReference type="InterPro" id="IPR036388">
    <property type="entry name" value="WH-like_DNA-bd_sf"/>
</dbReference>
<dbReference type="SUPFAM" id="SSF46785">
    <property type="entry name" value="Winged helix' DNA-binding domain"/>
    <property type="match status" value="1"/>
</dbReference>
<dbReference type="EMBL" id="CP000300">
    <property type="protein sequence ID" value="ABE52558.1"/>
    <property type="molecule type" value="Genomic_DNA"/>
</dbReference>
<keyword evidence="3" id="KW-1185">Reference proteome</keyword>
<dbReference type="InterPro" id="IPR016723">
    <property type="entry name" value="Tscrpt_reg_ArsR_prd"/>
</dbReference>
<evidence type="ECO:0000259" key="1">
    <source>
        <dbReference type="SMART" id="SM00418"/>
    </source>
</evidence>
<dbReference type="PIRSF" id="PIRSF018357">
    <property type="entry name" value="Trans_reg_ArsR_prd"/>
    <property type="match status" value="1"/>
</dbReference>
<dbReference type="KEGG" id="mbu:Mbur_1658"/>
<dbReference type="RefSeq" id="WP_011499701.1">
    <property type="nucleotide sequence ID" value="NC_007955.1"/>
</dbReference>
<sequence length="253" mass="28845">MSKQKVISEDISLLREEITGLRSELDRFRNEVTRNQTNSLFNEFRNQFAVDFINGSLENAFSLIGNEAKECPGWVKCEPVFVSFFEQLVNYARNGQVSEENISKMRSNFDEIKKHEGTENCSNCLQQVEGYFNQQVGLLHTIGVYQSESDTRSQVQNLHVEDVSSLIGDPLSSSVRVQILKALYEEGRSFTELSKLTELRGGNLLFHLEKLQNRGMIRQRSERGEYQISVQGYEALNSIAELVGKLGLNYSKI</sequence>
<dbReference type="InterPro" id="IPR036390">
    <property type="entry name" value="WH_DNA-bd_sf"/>
</dbReference>
<gene>
    <name evidence="2" type="ordered locus">Mbur_1658</name>
</gene>
<dbReference type="GeneID" id="3997291"/>
<dbReference type="STRING" id="259564.Mbur_1658"/>
<dbReference type="SMART" id="SM00418">
    <property type="entry name" value="HTH_ARSR"/>
    <property type="match status" value="1"/>
</dbReference>
<dbReference type="InterPro" id="IPR001845">
    <property type="entry name" value="HTH_ArsR_DNA-bd_dom"/>
</dbReference>
<evidence type="ECO:0000313" key="2">
    <source>
        <dbReference type="EMBL" id="ABE52558.1"/>
    </source>
</evidence>
<protein>
    <submittedName>
        <fullName evidence="2">Transcriptional regulator, ArsR family protein</fullName>
    </submittedName>
</protein>